<dbReference type="PANTHER" id="PTHR22870:SF408">
    <property type="entry name" value="OS09G0560450 PROTEIN"/>
    <property type="match status" value="1"/>
</dbReference>
<dbReference type="EMBL" id="ABEU02000019">
    <property type="status" value="NOT_ANNOTATED_CDS"/>
    <property type="molecule type" value="Genomic_DNA"/>
</dbReference>
<evidence type="ECO:0000313" key="3">
    <source>
        <dbReference type="EnsemblPlants" id="Pp3c19_13410V3.2"/>
    </source>
</evidence>
<dbReference type="InterPro" id="IPR051210">
    <property type="entry name" value="Ub_ligase/GEF_domain"/>
</dbReference>
<dbReference type="SUPFAM" id="SSF50985">
    <property type="entry name" value="RCC1/BLIP-II"/>
    <property type="match status" value="1"/>
</dbReference>
<proteinExistence type="predicted"/>
<reference evidence="3 4" key="2">
    <citation type="journal article" date="2018" name="Plant J.">
        <title>The Physcomitrella patens chromosome-scale assembly reveals moss genome structure and evolution.</title>
        <authorList>
            <person name="Lang D."/>
            <person name="Ullrich K.K."/>
            <person name="Murat F."/>
            <person name="Fuchs J."/>
            <person name="Jenkins J."/>
            <person name="Haas F.B."/>
            <person name="Piednoel M."/>
            <person name="Gundlach H."/>
            <person name="Van Bel M."/>
            <person name="Meyberg R."/>
            <person name="Vives C."/>
            <person name="Morata J."/>
            <person name="Symeonidi A."/>
            <person name="Hiss M."/>
            <person name="Muchero W."/>
            <person name="Kamisugi Y."/>
            <person name="Saleh O."/>
            <person name="Blanc G."/>
            <person name="Decker E.L."/>
            <person name="van Gessel N."/>
            <person name="Grimwood J."/>
            <person name="Hayes R.D."/>
            <person name="Graham S.W."/>
            <person name="Gunter L.E."/>
            <person name="McDaniel S.F."/>
            <person name="Hoernstein S.N.W."/>
            <person name="Larsson A."/>
            <person name="Li F.W."/>
            <person name="Perroud P.F."/>
            <person name="Phillips J."/>
            <person name="Ranjan P."/>
            <person name="Rokshar D.S."/>
            <person name="Rothfels C.J."/>
            <person name="Schneider L."/>
            <person name="Shu S."/>
            <person name="Stevenson D.W."/>
            <person name="Thummler F."/>
            <person name="Tillich M."/>
            <person name="Villarreal Aguilar J.C."/>
            <person name="Widiez T."/>
            <person name="Wong G.K."/>
            <person name="Wymore A."/>
            <person name="Zhang Y."/>
            <person name="Zimmer A.D."/>
            <person name="Quatrano R.S."/>
            <person name="Mayer K.F.X."/>
            <person name="Goodstein D."/>
            <person name="Casacuberta J.M."/>
            <person name="Vandepoele K."/>
            <person name="Reski R."/>
            <person name="Cuming A.C."/>
            <person name="Tuskan G.A."/>
            <person name="Maumus F."/>
            <person name="Salse J."/>
            <person name="Schmutz J."/>
            <person name="Rensing S.A."/>
        </authorList>
    </citation>
    <scope>NUCLEOTIDE SEQUENCE [LARGE SCALE GENOMIC DNA]</scope>
    <source>
        <strain evidence="3 4">cv. Gransden 2004</strain>
    </source>
</reference>
<evidence type="ECO:0000313" key="4">
    <source>
        <dbReference type="Proteomes" id="UP000006727"/>
    </source>
</evidence>
<evidence type="ECO:0000256" key="1">
    <source>
        <dbReference type="ARBA" id="ARBA00022737"/>
    </source>
</evidence>
<protein>
    <submittedName>
        <fullName evidence="3">Uncharacterized protein</fullName>
    </submittedName>
</protein>
<keyword evidence="1" id="KW-0677">Repeat</keyword>
<dbReference type="Gene3D" id="2.130.10.30">
    <property type="entry name" value="Regulator of chromosome condensation 1/beta-lactamase-inhibitor protein II"/>
    <property type="match status" value="1"/>
</dbReference>
<dbReference type="EnsemblPlants" id="Pp3c19_13410V3.2">
    <property type="protein sequence ID" value="Pp3c19_13410V3.2"/>
    <property type="gene ID" value="Pp3c19_13410"/>
</dbReference>
<dbReference type="Pfam" id="PF00415">
    <property type="entry name" value="RCC1"/>
    <property type="match status" value="1"/>
</dbReference>
<reference evidence="3 4" key="1">
    <citation type="journal article" date="2008" name="Science">
        <title>The Physcomitrella genome reveals evolutionary insights into the conquest of land by plants.</title>
        <authorList>
            <person name="Rensing S."/>
            <person name="Lang D."/>
            <person name="Zimmer A."/>
            <person name="Terry A."/>
            <person name="Salamov A."/>
            <person name="Shapiro H."/>
            <person name="Nishiyama T."/>
            <person name="Perroud P.-F."/>
            <person name="Lindquist E."/>
            <person name="Kamisugi Y."/>
            <person name="Tanahashi T."/>
            <person name="Sakakibara K."/>
            <person name="Fujita T."/>
            <person name="Oishi K."/>
            <person name="Shin-I T."/>
            <person name="Kuroki Y."/>
            <person name="Toyoda A."/>
            <person name="Suzuki Y."/>
            <person name="Hashimoto A."/>
            <person name="Yamaguchi K."/>
            <person name="Sugano A."/>
            <person name="Kohara Y."/>
            <person name="Fujiyama A."/>
            <person name="Anterola A."/>
            <person name="Aoki S."/>
            <person name="Ashton N."/>
            <person name="Barbazuk W.B."/>
            <person name="Barker E."/>
            <person name="Bennetzen J."/>
            <person name="Bezanilla M."/>
            <person name="Blankenship R."/>
            <person name="Cho S.H."/>
            <person name="Dutcher S."/>
            <person name="Estelle M."/>
            <person name="Fawcett J.A."/>
            <person name="Gundlach H."/>
            <person name="Hanada K."/>
            <person name="Heyl A."/>
            <person name="Hicks K.A."/>
            <person name="Hugh J."/>
            <person name="Lohr M."/>
            <person name="Mayer K."/>
            <person name="Melkozernov A."/>
            <person name="Murata T."/>
            <person name="Nelson D."/>
            <person name="Pils B."/>
            <person name="Prigge M."/>
            <person name="Reiss B."/>
            <person name="Renner T."/>
            <person name="Rombauts S."/>
            <person name="Rushton P."/>
            <person name="Sanderfoot A."/>
            <person name="Schween G."/>
            <person name="Shiu S.-H."/>
            <person name="Stueber K."/>
            <person name="Theodoulou F.L."/>
            <person name="Tu H."/>
            <person name="Van de Peer Y."/>
            <person name="Verrier P.J."/>
            <person name="Waters E."/>
            <person name="Wood A."/>
            <person name="Yang L."/>
            <person name="Cove D."/>
            <person name="Cuming A."/>
            <person name="Hasebe M."/>
            <person name="Lucas S."/>
            <person name="Mishler D.B."/>
            <person name="Reski R."/>
            <person name="Grigoriev I."/>
            <person name="Quatrano R.S."/>
            <person name="Boore J.L."/>
        </authorList>
    </citation>
    <scope>NUCLEOTIDE SEQUENCE [LARGE SCALE GENOMIC DNA]</scope>
    <source>
        <strain evidence="3 4">cv. Gransden 2004</strain>
    </source>
</reference>
<accession>A0A7I4F9M2</accession>
<dbReference type="Gramene" id="Pp3c19_13410V3.2">
    <property type="protein sequence ID" value="Pp3c19_13410V3.2"/>
    <property type="gene ID" value="Pp3c19_13410"/>
</dbReference>
<dbReference type="PANTHER" id="PTHR22870">
    <property type="entry name" value="REGULATOR OF CHROMOSOME CONDENSATION"/>
    <property type="match status" value="1"/>
</dbReference>
<organism evidence="3 4">
    <name type="scientific">Physcomitrium patens</name>
    <name type="common">Spreading-leaved earth moss</name>
    <name type="synonym">Physcomitrella patens</name>
    <dbReference type="NCBI Taxonomy" id="3218"/>
    <lineage>
        <taxon>Eukaryota</taxon>
        <taxon>Viridiplantae</taxon>
        <taxon>Streptophyta</taxon>
        <taxon>Embryophyta</taxon>
        <taxon>Bryophyta</taxon>
        <taxon>Bryophytina</taxon>
        <taxon>Bryopsida</taxon>
        <taxon>Funariidae</taxon>
        <taxon>Funariales</taxon>
        <taxon>Funariaceae</taxon>
        <taxon>Physcomitrium</taxon>
    </lineage>
</organism>
<dbReference type="InterPro" id="IPR000408">
    <property type="entry name" value="Reg_chr_condens"/>
</dbReference>
<dbReference type="AlphaFoldDB" id="A0A7I4F9M2"/>
<keyword evidence="4" id="KW-1185">Reference proteome</keyword>
<reference evidence="3" key="3">
    <citation type="submission" date="2020-12" db="UniProtKB">
        <authorList>
            <consortium name="EnsemblPlants"/>
        </authorList>
    </citation>
    <scope>IDENTIFICATION</scope>
</reference>
<sequence length="106" mass="11257">MARATDYIHDDPGSFTVVQVAAGEAHTLALTASGSVYTWGRGQFGRMGMGVFQDELEPTLVEIGATVEEDNGLPTRDDRDSAERSRVTQIAAGAYHSLALAGSIFP</sequence>
<dbReference type="PROSITE" id="PS50012">
    <property type="entry name" value="RCC1_3"/>
    <property type="match status" value="1"/>
</dbReference>
<name>A0A7I4F9M2_PHYPA</name>
<feature type="repeat" description="RCC1" evidence="2">
    <location>
        <begin position="34"/>
        <end position="103"/>
    </location>
</feature>
<dbReference type="InterPro" id="IPR009091">
    <property type="entry name" value="RCC1/BLIP-II"/>
</dbReference>
<evidence type="ECO:0000256" key="2">
    <source>
        <dbReference type="PROSITE-ProRule" id="PRU00235"/>
    </source>
</evidence>
<dbReference type="Proteomes" id="UP000006727">
    <property type="component" value="Chromosome 19"/>
</dbReference>